<feature type="region of interest" description="Disordered" evidence="7">
    <location>
        <begin position="148"/>
        <end position="174"/>
    </location>
</feature>
<feature type="region of interest" description="Disordered" evidence="7">
    <location>
        <begin position="510"/>
        <end position="532"/>
    </location>
</feature>
<feature type="compositionally biased region" description="Basic and acidic residues" evidence="7">
    <location>
        <begin position="1025"/>
        <end position="1034"/>
    </location>
</feature>
<dbReference type="InParanoid" id="A0A0C3PWY1"/>
<dbReference type="Gene3D" id="6.10.250.860">
    <property type="match status" value="1"/>
</dbReference>
<feature type="compositionally biased region" description="Pro residues" evidence="7">
    <location>
        <begin position="11"/>
        <end position="20"/>
    </location>
</feature>
<keyword evidence="3" id="KW-0813">Transport</keyword>
<keyword evidence="5" id="KW-0333">Golgi apparatus</keyword>
<gene>
    <name evidence="9" type="ORF">M404DRAFT_18905</name>
</gene>
<protein>
    <recommendedName>
        <fullName evidence="8">Vacuolar protein sorting-associated protein 54 C-terminal domain-containing protein</fullName>
    </recommendedName>
</protein>
<sequence length="1116" mass="122631">MSEYSSSPSRPGSPPGPFPDPSSSAPDPFRFQWDAASRRGGGPGSVSEMTEGRGGGDYFGMAPRIDIHSTSSISLPLGALPSDWTISTVLNNPRRSQAPPKAHSWLPPVAPALLPRVKRKDFDSYLHVITPEWERLMQNAQLSLDEVPQLDNSPASPPSSSEAQPTRTPRQMTSLTPLRSVPSVFFDPEFDLSNPLVFGAVTGHQPGDEDVSDPSSPSYSFPLLEKLSHHADTVEQHLVREISLRSTSFFAALTNLQDLQTESEGCLGRLSELRRLLKEVDEKSAKRGLAIVRKESRLKNLRSVSEGGRGLGAVVEMIGVAKGLVGAGQWGEALDVVDSIEMLWEPTPVDPVASTKPVTHRRSLRKMNGRLPVLPPTPESPPPEEEDSGSKESNVPSIRLSILTAFASLPSHLRALTIEITSSLTSDLVNVLKVDLLERVKCNNSGSESASNMNATLADKSRPLLNGLLRTKGVGEAITSWREAVAQEVKGMMKYVSSCLKHPYQPKRINQHFPSFDPDEEDKSQKSAPSGLPNLLRAKAHSEFLSIITQVYRRYTNAIEGLQTQNEILSDVLQKQQLSTIPIDLPSFQEELSDIVSSAADLSNKFAAKVISYRLEQHAQLDLPNFLNFFNESWGFVVKCEIICRRVIMGLRGVILSQAKLFLQTFHQSRINQSAKLVEDEQWNPMEVPSTVQHLADVLVDSAVRDSPELVIRDNSSTSPSPSNGDLLQSPVSLNSGNLASAQTAPTSKCIRIEDRPYFCVSATGAVLGLVVDYIKLVVNLSTLNTEAMGRVIEFLKAYNSRTCQVVLGAGAMRSAGLKNITARHLALASQSLSIMVALIPYIRETFRRHLSPNQAVMLVEFDKLKRDFQEHQNEIHAKLIAIMGDRITAHIKSLQGVNWEAPKQNDGHDYMELLVKETVTLHKVLSRYLAAPTVEHVMSQVFAAINHRLSDEYLKVELQSQEAKDRMLADARFLHQKLSALKNVNAPTNMLETLVGEKLVPRKSGIGTFRAIPTPNERIKGFLSRRDSSKPDKPLPTPEQAPPGAPSPTTPQDKAARPMTVEDGREGSDKVISPPRSSSRAARWPRGEKVDVSSPARSEETDGVVIDRENGDLAE</sequence>
<evidence type="ECO:0000256" key="2">
    <source>
        <dbReference type="ARBA" id="ARBA00009150"/>
    </source>
</evidence>
<dbReference type="GO" id="GO:0042147">
    <property type="term" value="P:retrograde transport, endosome to Golgi"/>
    <property type="evidence" value="ECO:0007669"/>
    <property type="project" value="InterPro"/>
</dbReference>
<feature type="compositionally biased region" description="Low complexity" evidence="7">
    <location>
        <begin position="1074"/>
        <end position="1085"/>
    </location>
</feature>
<organism evidence="9 10">
    <name type="scientific">Pisolithus tinctorius Marx 270</name>
    <dbReference type="NCBI Taxonomy" id="870435"/>
    <lineage>
        <taxon>Eukaryota</taxon>
        <taxon>Fungi</taxon>
        <taxon>Dikarya</taxon>
        <taxon>Basidiomycota</taxon>
        <taxon>Agaricomycotina</taxon>
        <taxon>Agaricomycetes</taxon>
        <taxon>Agaricomycetidae</taxon>
        <taxon>Boletales</taxon>
        <taxon>Sclerodermatineae</taxon>
        <taxon>Pisolithaceae</taxon>
        <taxon>Pisolithus</taxon>
    </lineage>
</organism>
<comment type="similarity">
    <text evidence="2">Belongs to the VPS54 family.</text>
</comment>
<evidence type="ECO:0000313" key="10">
    <source>
        <dbReference type="Proteomes" id="UP000054217"/>
    </source>
</evidence>
<dbReference type="OrthoDB" id="10259024at2759"/>
<keyword evidence="10" id="KW-1185">Reference proteome</keyword>
<feature type="compositionally biased region" description="Basic and acidic residues" evidence="7">
    <location>
        <begin position="1086"/>
        <end position="1116"/>
    </location>
</feature>
<dbReference type="Pfam" id="PF07928">
    <property type="entry name" value="Vps54"/>
    <property type="match status" value="1"/>
</dbReference>
<feature type="compositionally biased region" description="Low complexity" evidence="7">
    <location>
        <begin position="21"/>
        <end position="30"/>
    </location>
</feature>
<dbReference type="InterPro" id="IPR012501">
    <property type="entry name" value="Vps54_C"/>
</dbReference>
<dbReference type="PANTHER" id="PTHR12965">
    <property type="entry name" value="VACUOLAR PROTEIN SORTING 54"/>
    <property type="match status" value="1"/>
</dbReference>
<reference evidence="9 10" key="1">
    <citation type="submission" date="2014-04" db="EMBL/GenBank/DDBJ databases">
        <authorList>
            <consortium name="DOE Joint Genome Institute"/>
            <person name="Kuo A."/>
            <person name="Kohler A."/>
            <person name="Costa M.D."/>
            <person name="Nagy L.G."/>
            <person name="Floudas D."/>
            <person name="Copeland A."/>
            <person name="Barry K.W."/>
            <person name="Cichocki N."/>
            <person name="Veneault-Fourrey C."/>
            <person name="LaButti K."/>
            <person name="Lindquist E.A."/>
            <person name="Lipzen A."/>
            <person name="Lundell T."/>
            <person name="Morin E."/>
            <person name="Murat C."/>
            <person name="Sun H."/>
            <person name="Tunlid A."/>
            <person name="Henrissat B."/>
            <person name="Grigoriev I.V."/>
            <person name="Hibbett D.S."/>
            <person name="Martin F."/>
            <person name="Nordberg H.P."/>
            <person name="Cantor M.N."/>
            <person name="Hua S.X."/>
        </authorList>
    </citation>
    <scope>NUCLEOTIDE SEQUENCE [LARGE SCALE GENOMIC DNA]</scope>
    <source>
        <strain evidence="9 10">Marx 270</strain>
    </source>
</reference>
<dbReference type="PANTHER" id="PTHR12965:SF0">
    <property type="entry name" value="VACUOLAR PROTEIN SORTING-ASSOCIATED PROTEIN 54"/>
    <property type="match status" value="1"/>
</dbReference>
<feature type="region of interest" description="Disordered" evidence="7">
    <location>
        <begin position="352"/>
        <end position="394"/>
    </location>
</feature>
<evidence type="ECO:0000313" key="9">
    <source>
        <dbReference type="EMBL" id="KIO13449.1"/>
    </source>
</evidence>
<feature type="domain" description="Vacuolar protein sorting-associated protein 54 C-terminal" evidence="8">
    <location>
        <begin position="757"/>
        <end position="887"/>
    </location>
</feature>
<dbReference type="Proteomes" id="UP000054217">
    <property type="component" value="Unassembled WGS sequence"/>
</dbReference>
<feature type="compositionally biased region" description="Polar residues" evidence="7">
    <location>
        <begin position="162"/>
        <end position="174"/>
    </location>
</feature>
<keyword evidence="6" id="KW-0175">Coiled coil</keyword>
<feature type="region of interest" description="Disordered" evidence="7">
    <location>
        <begin position="1025"/>
        <end position="1116"/>
    </location>
</feature>
<dbReference type="GO" id="GO:0000938">
    <property type="term" value="C:GARP complex"/>
    <property type="evidence" value="ECO:0007669"/>
    <property type="project" value="InterPro"/>
</dbReference>
<feature type="compositionally biased region" description="Low complexity" evidence="7">
    <location>
        <begin position="1"/>
        <end position="10"/>
    </location>
</feature>
<evidence type="ECO:0000256" key="1">
    <source>
        <dbReference type="ARBA" id="ARBA00004601"/>
    </source>
</evidence>
<keyword evidence="4" id="KW-0653">Protein transport</keyword>
<comment type="subcellular location">
    <subcellularLocation>
        <location evidence="1">Golgi apparatus</location>
        <location evidence="1">trans-Golgi network</location>
    </subcellularLocation>
</comment>
<dbReference type="GO" id="GO:0005829">
    <property type="term" value="C:cytosol"/>
    <property type="evidence" value="ECO:0007669"/>
    <property type="project" value="GOC"/>
</dbReference>
<dbReference type="GO" id="GO:0019905">
    <property type="term" value="F:syntaxin binding"/>
    <property type="evidence" value="ECO:0007669"/>
    <property type="project" value="TreeGrafter"/>
</dbReference>
<dbReference type="STRING" id="870435.A0A0C3PWY1"/>
<dbReference type="GO" id="GO:0006896">
    <property type="term" value="P:Golgi to vacuole transport"/>
    <property type="evidence" value="ECO:0007669"/>
    <property type="project" value="TreeGrafter"/>
</dbReference>
<evidence type="ECO:0000256" key="6">
    <source>
        <dbReference type="ARBA" id="ARBA00023054"/>
    </source>
</evidence>
<dbReference type="AlphaFoldDB" id="A0A0C3PWY1"/>
<dbReference type="InterPro" id="IPR039745">
    <property type="entry name" value="Vps54"/>
</dbReference>
<dbReference type="HOGENOM" id="CLU_003094_2_0_1"/>
<feature type="compositionally biased region" description="Pro residues" evidence="7">
    <location>
        <begin position="1035"/>
        <end position="1050"/>
    </location>
</feature>
<proteinExistence type="inferred from homology"/>
<evidence type="ECO:0000256" key="7">
    <source>
        <dbReference type="SAM" id="MobiDB-lite"/>
    </source>
</evidence>
<feature type="compositionally biased region" description="Basic residues" evidence="7">
    <location>
        <begin position="358"/>
        <end position="368"/>
    </location>
</feature>
<name>A0A0C3PWY1_PISTI</name>
<accession>A0A0C3PWY1</accession>
<dbReference type="FunCoup" id="A0A0C3PWY1">
    <property type="interactions" value="274"/>
</dbReference>
<feature type="compositionally biased region" description="Basic and acidic residues" evidence="7">
    <location>
        <begin position="1055"/>
        <end position="1070"/>
    </location>
</feature>
<evidence type="ECO:0000256" key="5">
    <source>
        <dbReference type="ARBA" id="ARBA00023034"/>
    </source>
</evidence>
<dbReference type="EMBL" id="KN831946">
    <property type="protein sequence ID" value="KIO13449.1"/>
    <property type="molecule type" value="Genomic_DNA"/>
</dbReference>
<evidence type="ECO:0000256" key="3">
    <source>
        <dbReference type="ARBA" id="ARBA00022448"/>
    </source>
</evidence>
<feature type="region of interest" description="Disordered" evidence="7">
    <location>
        <begin position="1"/>
        <end position="57"/>
    </location>
</feature>
<reference evidence="10" key="2">
    <citation type="submission" date="2015-01" db="EMBL/GenBank/DDBJ databases">
        <title>Evolutionary Origins and Diversification of the Mycorrhizal Mutualists.</title>
        <authorList>
            <consortium name="DOE Joint Genome Institute"/>
            <consortium name="Mycorrhizal Genomics Consortium"/>
            <person name="Kohler A."/>
            <person name="Kuo A."/>
            <person name="Nagy L.G."/>
            <person name="Floudas D."/>
            <person name="Copeland A."/>
            <person name="Barry K.W."/>
            <person name="Cichocki N."/>
            <person name="Veneault-Fourrey C."/>
            <person name="LaButti K."/>
            <person name="Lindquist E.A."/>
            <person name="Lipzen A."/>
            <person name="Lundell T."/>
            <person name="Morin E."/>
            <person name="Murat C."/>
            <person name="Riley R."/>
            <person name="Ohm R."/>
            <person name="Sun H."/>
            <person name="Tunlid A."/>
            <person name="Henrissat B."/>
            <person name="Grigoriev I.V."/>
            <person name="Hibbett D.S."/>
            <person name="Martin F."/>
        </authorList>
    </citation>
    <scope>NUCLEOTIDE SEQUENCE [LARGE SCALE GENOMIC DNA]</scope>
    <source>
        <strain evidence="10">Marx 270</strain>
    </source>
</reference>
<dbReference type="GO" id="GO:0015031">
    <property type="term" value="P:protein transport"/>
    <property type="evidence" value="ECO:0007669"/>
    <property type="project" value="UniProtKB-KW"/>
</dbReference>
<evidence type="ECO:0000256" key="4">
    <source>
        <dbReference type="ARBA" id="ARBA00022927"/>
    </source>
</evidence>
<evidence type="ECO:0000259" key="8">
    <source>
        <dbReference type="Pfam" id="PF07928"/>
    </source>
</evidence>